<dbReference type="Proteomes" id="UP000752171">
    <property type="component" value="Unassembled WGS sequence"/>
</dbReference>
<protein>
    <recommendedName>
        <fullName evidence="1">Integrase core domain-containing protein</fullName>
    </recommendedName>
</protein>
<name>A0A8T2M3A4_ASTMX</name>
<dbReference type="Pfam" id="PF24764">
    <property type="entry name" value="rva_4"/>
    <property type="match status" value="1"/>
</dbReference>
<evidence type="ECO:0000313" key="2">
    <source>
        <dbReference type="EMBL" id="KAG9277674.1"/>
    </source>
</evidence>
<gene>
    <name evidence="2" type="ORF">AMEX_G7704</name>
</gene>
<comment type="caution">
    <text evidence="2">The sequence shown here is derived from an EMBL/GenBank/DDBJ whole genome shotgun (WGS) entry which is preliminary data.</text>
</comment>
<reference evidence="2 3" key="1">
    <citation type="submission" date="2021-07" db="EMBL/GenBank/DDBJ databases">
        <authorList>
            <person name="Imarazene B."/>
            <person name="Zahm M."/>
            <person name="Klopp C."/>
            <person name="Cabau C."/>
            <person name="Beille S."/>
            <person name="Jouanno E."/>
            <person name="Castinel A."/>
            <person name="Lluch J."/>
            <person name="Gil L."/>
            <person name="Kuchtly C."/>
            <person name="Lopez Roques C."/>
            <person name="Donnadieu C."/>
            <person name="Parrinello H."/>
            <person name="Journot L."/>
            <person name="Du K."/>
            <person name="Schartl M."/>
            <person name="Retaux S."/>
            <person name="Guiguen Y."/>
        </authorList>
    </citation>
    <scope>NUCLEOTIDE SEQUENCE [LARGE SCALE GENOMIC DNA]</scope>
    <source>
        <strain evidence="2">Pach_M1</strain>
        <tissue evidence="2">Testis</tissue>
    </source>
</reference>
<dbReference type="InterPro" id="IPR058913">
    <property type="entry name" value="Integrase_dom_put"/>
</dbReference>
<sequence length="232" mass="26948">MWMEAYNTNSDPKVIADYFIATVARVGGCPERMRADPGTENSHVRDMQLFLRRNHSDHYASERSFVYGCSTANQRIESWWGILRKQAGQFWMDIFQTLRDDGHFSGDFLDKNLIQFCFLNLIQEELDEVVRTWNSHLIRPRRGQGTHRGRPILMFCMPQTYSSGEDKIKPVLPEEVAVCKEECTPKDQYPCDETIFELCALLIDENGWDAPVDAYHAAELYTLLRTEILENI</sequence>
<evidence type="ECO:0000313" key="3">
    <source>
        <dbReference type="Proteomes" id="UP000752171"/>
    </source>
</evidence>
<feature type="domain" description="Integrase core" evidence="1">
    <location>
        <begin position="2"/>
        <end position="143"/>
    </location>
</feature>
<dbReference type="EMBL" id="JAICCE010000005">
    <property type="protein sequence ID" value="KAG9277674.1"/>
    <property type="molecule type" value="Genomic_DNA"/>
</dbReference>
<dbReference type="AlphaFoldDB" id="A0A8T2M3A4"/>
<accession>A0A8T2M3A4</accession>
<dbReference type="PANTHER" id="PTHR46791">
    <property type="entry name" value="EXPRESSED PROTEIN"/>
    <property type="match status" value="1"/>
</dbReference>
<evidence type="ECO:0000259" key="1">
    <source>
        <dbReference type="Pfam" id="PF24764"/>
    </source>
</evidence>
<dbReference type="PANTHER" id="PTHR46791:SF13">
    <property type="entry name" value="CLR5 DOMAIN-CONTAINING PROTEIN"/>
    <property type="match status" value="1"/>
</dbReference>
<proteinExistence type="predicted"/>
<organism evidence="2 3">
    <name type="scientific">Astyanax mexicanus</name>
    <name type="common">Blind cave fish</name>
    <name type="synonym">Astyanax fasciatus mexicanus</name>
    <dbReference type="NCBI Taxonomy" id="7994"/>
    <lineage>
        <taxon>Eukaryota</taxon>
        <taxon>Metazoa</taxon>
        <taxon>Chordata</taxon>
        <taxon>Craniata</taxon>
        <taxon>Vertebrata</taxon>
        <taxon>Euteleostomi</taxon>
        <taxon>Actinopterygii</taxon>
        <taxon>Neopterygii</taxon>
        <taxon>Teleostei</taxon>
        <taxon>Ostariophysi</taxon>
        <taxon>Characiformes</taxon>
        <taxon>Characoidei</taxon>
        <taxon>Acestrorhamphidae</taxon>
        <taxon>Acestrorhamphinae</taxon>
        <taxon>Astyanax</taxon>
    </lineage>
</organism>